<dbReference type="GO" id="GO:0009247">
    <property type="term" value="P:glycolipid biosynthetic process"/>
    <property type="evidence" value="ECO:0007669"/>
    <property type="project" value="TreeGrafter"/>
</dbReference>
<comment type="caution">
    <text evidence="4">The sequence shown here is derived from an EMBL/GenBank/DDBJ whole genome shotgun (WGS) entry which is preliminary data.</text>
</comment>
<dbReference type="PANTHER" id="PTHR12286:SF5">
    <property type="entry name" value="SACCHAROPINE DEHYDROGENASE-LIKE OXIDOREDUCTASE"/>
    <property type="match status" value="1"/>
</dbReference>
<dbReference type="InterPro" id="IPR005097">
    <property type="entry name" value="Sacchrp_dh_NADP-bd"/>
</dbReference>
<accession>A0AA40F8L1</accession>
<feature type="transmembrane region" description="Helical" evidence="2">
    <location>
        <begin position="291"/>
        <end position="312"/>
    </location>
</feature>
<dbReference type="GO" id="GO:0005811">
    <property type="term" value="C:lipid droplet"/>
    <property type="evidence" value="ECO:0007669"/>
    <property type="project" value="TreeGrafter"/>
</dbReference>
<dbReference type="Pfam" id="PF03435">
    <property type="entry name" value="Sacchrp_dh_NADP"/>
    <property type="match status" value="1"/>
</dbReference>
<evidence type="ECO:0000259" key="3">
    <source>
        <dbReference type="Pfam" id="PF03435"/>
    </source>
</evidence>
<proteinExistence type="inferred from homology"/>
<sequence>MASPKHNRQYDMIVFGATGYTGKLTAEHITTHFPTTLRWAIAGRSAPKLQAVLDRCRALNPDREPPSIEICSLSNLELSTLASKTFILITTVGPYAQHGEPAFRACAASGTQYLDVTGEVPWVASMIPLYLPLAQSTSALLLPQTGLESAPSDLLVYALSRALPPGTRLGPTTTTISISGRPSGGTLASALGLLESYPLSHLRASYAPFALSPVAHPRPGPPRPGVWTALTGLVRLPARLGGLGTTSIANRTDGAEVERTWGLFESVPALQDRRYGASFSFVQYMRVSTKLAGFAMHVGVLLLGLVMATPVLRRLVLRWVTPPGEGAGEEAAGRDVVEYRGLGEGEGGEGGKKVFGRVRYEGGNYKLTAILVAEAAATILEEDLDLPGGIYTPACLGQPYIDRLEKAGVVFETEMVDA</sequence>
<protein>
    <submittedName>
        <fullName evidence="4">Saccharopine dehydrogenase</fullName>
    </submittedName>
</protein>
<keyword evidence="2" id="KW-0812">Transmembrane</keyword>
<keyword evidence="2" id="KW-1133">Transmembrane helix</keyword>
<dbReference type="EMBL" id="JAUKUD010000001">
    <property type="protein sequence ID" value="KAK0753234.1"/>
    <property type="molecule type" value="Genomic_DNA"/>
</dbReference>
<dbReference type="GO" id="GO:0005739">
    <property type="term" value="C:mitochondrion"/>
    <property type="evidence" value="ECO:0007669"/>
    <property type="project" value="TreeGrafter"/>
</dbReference>
<feature type="domain" description="Saccharopine dehydrogenase NADP binding" evidence="3">
    <location>
        <begin position="13"/>
        <end position="117"/>
    </location>
</feature>
<comment type="similarity">
    <text evidence="1">Belongs to the saccharopine dehydrogenase family.</text>
</comment>
<dbReference type="Proteomes" id="UP001172155">
    <property type="component" value="Unassembled WGS sequence"/>
</dbReference>
<dbReference type="PANTHER" id="PTHR12286">
    <property type="entry name" value="SACCHAROPINE DEHYDROGENASE-LIKE OXIDOREDUCTASE"/>
    <property type="match status" value="1"/>
</dbReference>
<reference evidence="4" key="1">
    <citation type="submission" date="2023-06" db="EMBL/GenBank/DDBJ databases">
        <title>Genome-scale phylogeny and comparative genomics of the fungal order Sordariales.</title>
        <authorList>
            <consortium name="Lawrence Berkeley National Laboratory"/>
            <person name="Hensen N."/>
            <person name="Bonometti L."/>
            <person name="Westerberg I."/>
            <person name="Brannstrom I.O."/>
            <person name="Guillou S."/>
            <person name="Cros-Aarteil S."/>
            <person name="Calhoun S."/>
            <person name="Haridas S."/>
            <person name="Kuo A."/>
            <person name="Mondo S."/>
            <person name="Pangilinan J."/>
            <person name="Riley R."/>
            <person name="LaButti K."/>
            <person name="Andreopoulos B."/>
            <person name="Lipzen A."/>
            <person name="Chen C."/>
            <person name="Yanf M."/>
            <person name="Daum C."/>
            <person name="Ng V."/>
            <person name="Clum A."/>
            <person name="Steindorff A."/>
            <person name="Ohm R."/>
            <person name="Martin F."/>
            <person name="Silar P."/>
            <person name="Natvig D."/>
            <person name="Lalanne C."/>
            <person name="Gautier V."/>
            <person name="Ament-velasquez S.L."/>
            <person name="Kruys A."/>
            <person name="Hutchinson M.I."/>
            <person name="Powell A.J."/>
            <person name="Barry K."/>
            <person name="Miller A.N."/>
            <person name="Grigoriev I.V."/>
            <person name="Debuchy R."/>
            <person name="Gladieux P."/>
            <person name="Thoren M.H."/>
            <person name="Johannesson H."/>
        </authorList>
    </citation>
    <scope>NUCLEOTIDE SEQUENCE</scope>
    <source>
        <strain evidence="4">SMH3187-1</strain>
    </source>
</reference>
<gene>
    <name evidence="4" type="ORF">B0T18DRAFT_9711</name>
</gene>
<keyword evidence="2" id="KW-0472">Membrane</keyword>
<name>A0AA40F8L1_9PEZI</name>
<keyword evidence="5" id="KW-1185">Reference proteome</keyword>
<evidence type="ECO:0000256" key="2">
    <source>
        <dbReference type="SAM" id="Phobius"/>
    </source>
</evidence>
<organism evidence="4 5">
    <name type="scientific">Schizothecium vesticola</name>
    <dbReference type="NCBI Taxonomy" id="314040"/>
    <lineage>
        <taxon>Eukaryota</taxon>
        <taxon>Fungi</taxon>
        <taxon>Dikarya</taxon>
        <taxon>Ascomycota</taxon>
        <taxon>Pezizomycotina</taxon>
        <taxon>Sordariomycetes</taxon>
        <taxon>Sordariomycetidae</taxon>
        <taxon>Sordariales</taxon>
        <taxon>Schizotheciaceae</taxon>
        <taxon>Schizothecium</taxon>
    </lineage>
</organism>
<evidence type="ECO:0000313" key="4">
    <source>
        <dbReference type="EMBL" id="KAK0753234.1"/>
    </source>
</evidence>
<dbReference type="InterPro" id="IPR051276">
    <property type="entry name" value="Saccharopine_DH-like_oxidrdct"/>
</dbReference>
<evidence type="ECO:0000256" key="1">
    <source>
        <dbReference type="ARBA" id="ARBA00038048"/>
    </source>
</evidence>
<dbReference type="Gene3D" id="3.40.50.720">
    <property type="entry name" value="NAD(P)-binding Rossmann-like Domain"/>
    <property type="match status" value="1"/>
</dbReference>
<dbReference type="AlphaFoldDB" id="A0AA40F8L1"/>
<evidence type="ECO:0000313" key="5">
    <source>
        <dbReference type="Proteomes" id="UP001172155"/>
    </source>
</evidence>
<dbReference type="GO" id="GO:0005886">
    <property type="term" value="C:plasma membrane"/>
    <property type="evidence" value="ECO:0007669"/>
    <property type="project" value="TreeGrafter"/>
</dbReference>